<accession>A0A9W8GBV1</accession>
<dbReference type="PANTHER" id="PTHR14659">
    <property type="entry name" value="ALPHA- AND GAMMA-ADAPTIN-BINDING PROTEIN P34"/>
    <property type="match status" value="1"/>
</dbReference>
<organism evidence="1 2">
    <name type="scientific">Coemansia spiralis</name>
    <dbReference type="NCBI Taxonomy" id="417178"/>
    <lineage>
        <taxon>Eukaryota</taxon>
        <taxon>Fungi</taxon>
        <taxon>Fungi incertae sedis</taxon>
        <taxon>Zoopagomycota</taxon>
        <taxon>Kickxellomycotina</taxon>
        <taxon>Kickxellomycetes</taxon>
        <taxon>Kickxellales</taxon>
        <taxon>Kickxellaceae</taxon>
        <taxon>Coemansia</taxon>
    </lineage>
</organism>
<proteinExistence type="predicted"/>
<comment type="caution">
    <text evidence="1">The sequence shown here is derived from an EMBL/GenBank/DDBJ whole genome shotgun (WGS) entry which is preliminary data.</text>
</comment>
<gene>
    <name evidence="1" type="ORF">GGI25_000827</name>
</gene>
<protein>
    <submittedName>
        <fullName evidence="1">Uncharacterized protein</fullName>
    </submittedName>
</protein>
<reference evidence="1" key="1">
    <citation type="submission" date="2022-07" db="EMBL/GenBank/DDBJ databases">
        <title>Phylogenomic reconstructions and comparative analyses of Kickxellomycotina fungi.</title>
        <authorList>
            <person name="Reynolds N.K."/>
            <person name="Stajich J.E."/>
            <person name="Barry K."/>
            <person name="Grigoriev I.V."/>
            <person name="Crous P."/>
            <person name="Smith M.E."/>
        </authorList>
    </citation>
    <scope>NUCLEOTIDE SEQUENCE</scope>
    <source>
        <strain evidence="1">NRRL 3115</strain>
    </source>
</reference>
<dbReference type="OrthoDB" id="10261384at2759"/>
<evidence type="ECO:0000313" key="1">
    <source>
        <dbReference type="EMBL" id="KAJ2680234.1"/>
    </source>
</evidence>
<dbReference type="PANTHER" id="PTHR14659:SF1">
    <property type="entry name" value="ALPHA- AND GAMMA-ADAPTIN-BINDING PROTEIN P34"/>
    <property type="match status" value="1"/>
</dbReference>
<name>A0A9W8GBV1_9FUNG</name>
<dbReference type="Proteomes" id="UP001151518">
    <property type="component" value="Unassembled WGS sequence"/>
</dbReference>
<sequence length="386" mass="43412">MDSALEKNKVLVLGRASVDKDGLIRCIMSPESPGERASAIGSSAESAKIKWSLETRYYKAELEFWVDSTEQLTEPERQYVLDWLETPDSHLQDTTDDECTNTNIPSLNTQTIPIEDSMVQLQEHLSEVVDAIIFIFDPDIPSSFTDILPWARYGRLYQPEILLCVAVSGPISRNSPTEPAVSADDDEVVDEARDKWFAWCISNGWEWVDLTDPEYSIDNIRDSLTSNEWANMAVKQQHNNAFVNWQPTSLPSSPIIALQEAEQSRQHEDRADIRVSVEKTRPSGKKEQEEWDLFENVSRSVDSRRVEALRKMLLSSTGPQLGQPTVGSGRPFTSNEGNLLKEDDGSGDIAPLMAQVRHMREEISKLDPEQARAKAAEIAMAFAKDI</sequence>
<dbReference type="AlphaFoldDB" id="A0A9W8GBV1"/>
<dbReference type="InterPro" id="IPR019341">
    <property type="entry name" value="Alpha/Gamma-adaptin-bd_p34"/>
</dbReference>
<dbReference type="EMBL" id="JANBTW010000006">
    <property type="protein sequence ID" value="KAJ2680234.1"/>
    <property type="molecule type" value="Genomic_DNA"/>
</dbReference>
<evidence type="ECO:0000313" key="2">
    <source>
        <dbReference type="Proteomes" id="UP001151518"/>
    </source>
</evidence>
<dbReference type="Gene3D" id="3.40.50.11960">
    <property type="match status" value="2"/>
</dbReference>